<keyword evidence="2" id="KW-0808">Transferase</keyword>
<keyword evidence="6" id="KW-0067">ATP-binding</keyword>
<dbReference type="Gene3D" id="3.40.50.300">
    <property type="entry name" value="P-loop containing nucleotide triphosphate hydrolases"/>
    <property type="match status" value="1"/>
</dbReference>
<evidence type="ECO:0000256" key="8">
    <source>
        <dbReference type="ARBA" id="ARBA00047899"/>
    </source>
</evidence>
<keyword evidence="4" id="KW-0547">Nucleotide-binding</keyword>
<feature type="region of interest" description="Disordered" evidence="10">
    <location>
        <begin position="1068"/>
        <end position="1089"/>
    </location>
</feature>
<dbReference type="InterPro" id="IPR032171">
    <property type="entry name" value="COR-A"/>
</dbReference>
<comment type="catalytic activity">
    <reaction evidence="9">
        <text>L-seryl-[protein] + ATP = O-phospho-L-seryl-[protein] + ADP + H(+)</text>
        <dbReference type="Rhea" id="RHEA:17989"/>
        <dbReference type="Rhea" id="RHEA-COMP:9863"/>
        <dbReference type="Rhea" id="RHEA-COMP:11604"/>
        <dbReference type="ChEBI" id="CHEBI:15378"/>
        <dbReference type="ChEBI" id="CHEBI:29999"/>
        <dbReference type="ChEBI" id="CHEBI:30616"/>
        <dbReference type="ChEBI" id="CHEBI:83421"/>
        <dbReference type="ChEBI" id="CHEBI:456216"/>
        <dbReference type="EC" id="2.7.11.1"/>
    </reaction>
</comment>
<feature type="domain" description="Roc" evidence="12">
    <location>
        <begin position="2507"/>
        <end position="2682"/>
    </location>
</feature>
<feature type="compositionally biased region" description="Basic and acidic residues" evidence="10">
    <location>
        <begin position="1071"/>
        <end position="1082"/>
    </location>
</feature>
<dbReference type="GO" id="GO:0005525">
    <property type="term" value="F:GTP binding"/>
    <property type="evidence" value="ECO:0007669"/>
    <property type="project" value="InterPro"/>
</dbReference>
<dbReference type="SUPFAM" id="SSF52540">
    <property type="entry name" value="P-loop containing nucleoside triphosphate hydrolases"/>
    <property type="match status" value="1"/>
</dbReference>
<evidence type="ECO:0000256" key="10">
    <source>
        <dbReference type="SAM" id="MobiDB-lite"/>
    </source>
</evidence>
<dbReference type="SMART" id="SM00175">
    <property type="entry name" value="RAB"/>
    <property type="match status" value="1"/>
</dbReference>
<evidence type="ECO:0000313" key="14">
    <source>
        <dbReference type="Proteomes" id="UP000215902"/>
    </source>
</evidence>
<organism evidence="13 14">
    <name type="scientific">Macrostomum lignano</name>
    <dbReference type="NCBI Taxonomy" id="282301"/>
    <lineage>
        <taxon>Eukaryota</taxon>
        <taxon>Metazoa</taxon>
        <taxon>Spiralia</taxon>
        <taxon>Lophotrochozoa</taxon>
        <taxon>Platyhelminthes</taxon>
        <taxon>Rhabditophora</taxon>
        <taxon>Macrostomorpha</taxon>
        <taxon>Macrostomida</taxon>
        <taxon>Macrostomidae</taxon>
        <taxon>Macrostomum</taxon>
    </lineage>
</organism>
<dbReference type="EC" id="2.7.11.1" evidence="1"/>
<dbReference type="STRING" id="282301.A0A267GCF7"/>
<dbReference type="InterPro" id="IPR000157">
    <property type="entry name" value="TIR_dom"/>
</dbReference>
<dbReference type="InterPro" id="IPR020859">
    <property type="entry name" value="ROC"/>
</dbReference>
<dbReference type="InterPro" id="IPR043136">
    <property type="entry name" value="B30.2/SPRY_sf"/>
</dbReference>
<dbReference type="InterPro" id="IPR035897">
    <property type="entry name" value="Toll_tir_struct_dom_sf"/>
</dbReference>
<feature type="compositionally biased region" description="Polar residues" evidence="10">
    <location>
        <begin position="3715"/>
        <end position="3733"/>
    </location>
</feature>
<feature type="compositionally biased region" description="Basic and acidic residues" evidence="10">
    <location>
        <begin position="379"/>
        <end position="388"/>
    </location>
</feature>
<dbReference type="SMART" id="SM00174">
    <property type="entry name" value="RHO"/>
    <property type="match status" value="1"/>
</dbReference>
<dbReference type="Pfam" id="PF13676">
    <property type="entry name" value="TIR_2"/>
    <property type="match status" value="1"/>
</dbReference>
<dbReference type="GO" id="GO:0007165">
    <property type="term" value="P:signal transduction"/>
    <property type="evidence" value="ECO:0007669"/>
    <property type="project" value="InterPro"/>
</dbReference>
<protein>
    <recommendedName>
        <fullName evidence="1">non-specific serine/threonine protein kinase</fullName>
        <ecNumber evidence="1">2.7.11.1</ecNumber>
    </recommendedName>
</protein>
<dbReference type="InterPro" id="IPR032675">
    <property type="entry name" value="LRR_dom_sf"/>
</dbReference>
<dbReference type="Pfam" id="PF25497">
    <property type="entry name" value="COR-B"/>
    <property type="match status" value="1"/>
</dbReference>
<feature type="compositionally biased region" description="Acidic residues" evidence="10">
    <location>
        <begin position="1634"/>
        <end position="1647"/>
    </location>
</feature>
<dbReference type="Proteomes" id="UP000215902">
    <property type="component" value="Unassembled WGS sequence"/>
</dbReference>
<dbReference type="GO" id="GO:0003924">
    <property type="term" value="F:GTPase activity"/>
    <property type="evidence" value="ECO:0007669"/>
    <property type="project" value="InterPro"/>
</dbReference>
<keyword evidence="14" id="KW-1185">Reference proteome</keyword>
<evidence type="ECO:0000256" key="9">
    <source>
        <dbReference type="ARBA" id="ARBA00048679"/>
    </source>
</evidence>
<evidence type="ECO:0000256" key="5">
    <source>
        <dbReference type="ARBA" id="ARBA00022777"/>
    </source>
</evidence>
<name>A0A267GCF7_9PLAT</name>
<dbReference type="GO" id="GO:0005524">
    <property type="term" value="F:ATP binding"/>
    <property type="evidence" value="ECO:0007669"/>
    <property type="project" value="UniProtKB-KW"/>
</dbReference>
<reference evidence="13 14" key="1">
    <citation type="submission" date="2017-06" db="EMBL/GenBank/DDBJ databases">
        <title>A platform for efficient transgenesis in Macrostomum lignano, a flatworm model organism for stem cell research.</title>
        <authorList>
            <person name="Berezikov E."/>
        </authorList>
    </citation>
    <scope>NUCLEOTIDE SEQUENCE [LARGE SCALE GENOMIC DNA]</scope>
    <source>
        <strain evidence="13">DV1</strain>
        <tissue evidence="13">Whole organism</tissue>
    </source>
</reference>
<dbReference type="PRINTS" id="PR00449">
    <property type="entry name" value="RASTRNSFRMNG"/>
</dbReference>
<evidence type="ECO:0000256" key="4">
    <source>
        <dbReference type="ARBA" id="ARBA00022741"/>
    </source>
</evidence>
<dbReference type="InterPro" id="IPR036388">
    <property type="entry name" value="WH-like_DNA-bd_sf"/>
</dbReference>
<evidence type="ECO:0000256" key="1">
    <source>
        <dbReference type="ARBA" id="ARBA00012513"/>
    </source>
</evidence>
<evidence type="ECO:0000259" key="11">
    <source>
        <dbReference type="PROSITE" id="PS50104"/>
    </source>
</evidence>
<evidence type="ECO:0000256" key="2">
    <source>
        <dbReference type="ARBA" id="ARBA00022679"/>
    </source>
</evidence>
<proteinExistence type="predicted"/>
<dbReference type="SUPFAM" id="SSF52058">
    <property type="entry name" value="L domain-like"/>
    <property type="match status" value="1"/>
</dbReference>
<dbReference type="Pfam" id="PF16095">
    <property type="entry name" value="COR-A"/>
    <property type="match status" value="1"/>
</dbReference>
<keyword evidence="3" id="KW-0677">Repeat</keyword>
<dbReference type="GO" id="GO:0016301">
    <property type="term" value="F:kinase activity"/>
    <property type="evidence" value="ECO:0007669"/>
    <property type="project" value="UniProtKB-KW"/>
</dbReference>
<dbReference type="Gene3D" id="3.30.70.1390">
    <property type="entry name" value="ROC domain from the Parkinson's disease-associated leucine-rich repeat kinase 2"/>
    <property type="match status" value="1"/>
</dbReference>
<evidence type="ECO:0000313" key="13">
    <source>
        <dbReference type="EMBL" id="PAA83725.1"/>
    </source>
</evidence>
<feature type="region of interest" description="Disordered" evidence="10">
    <location>
        <begin position="3333"/>
        <end position="3357"/>
    </location>
</feature>
<feature type="compositionally biased region" description="Low complexity" evidence="10">
    <location>
        <begin position="20"/>
        <end position="32"/>
    </location>
</feature>
<dbReference type="EMBL" id="NIVC01000408">
    <property type="protein sequence ID" value="PAA83725.1"/>
    <property type="molecule type" value="Genomic_DNA"/>
</dbReference>
<dbReference type="SMART" id="SM00255">
    <property type="entry name" value="TIR"/>
    <property type="match status" value="1"/>
</dbReference>
<keyword evidence="7" id="KW-0342">GTP-binding</keyword>
<dbReference type="PANTHER" id="PTHR47508:SF1">
    <property type="entry name" value="NON-SPECIFIC SERINE_THREONINE PROTEIN KINASE"/>
    <property type="match status" value="1"/>
</dbReference>
<sequence length="3733" mass="405733">MARTKQTARKAAPPNLFPIQQQVQQEQMLQQQTASHFSEEEKTETETGSETPDSDEEEQQKNLFSNNLVRPIRRRRDEVAAGPQSQLSTKNSQAIRNAYSRLQLERNALDGKFDSLLKQRSDSQILCCSDGPGEFDNTLPLWTSLWTDMTLKSFAKELAKKDSAQFFQLSFRGEAYITDQGIRWLCEAFEKERKDPEKIKKVQMNIDLQHCPAITKNSIAHLFRTFSSASVVKTDIADKMDDDDLKKNKELAEELAVSSLLFVSLPEVQFSAMSAVKEGKLKAAGGRGAAVDDKFMKVGDAHVVATELCLSAYNLQYFPSQPDQVVIVVLNDFDRAVGHIAETLVTYLSKANPVLKQPDPATRRKLATASDASIPNIPDKPKVDRKGGADVEADDKIEMVKGPEYHHVGVKQVEKWILPMEECNSMFVSNNELDIRKPSSVFSVVVADCKECTVGLVRMDPKWFEFSQKFHSFSDLYERAIVKLEFSDSGKEFKLSCVKDDGVMSIPATWKTDTFVSDKDNFVVSIEVRKGALSGESNMVNIVLNKATVHQFIVKSSALSRGGSVQKKGKVSQTVHEGVFGYASCAKGKADDVGFYLLPDSASPVYSSVGGGPPVPDLAKSKVSAGAEATSSAAVESDPSVGTPLHTPPFRVLCHRMSSSSSAASSTAARIREGVAAELKRVRDQATASLEVEEKRLAESGGGGGGEFLRQLRWSELSGTAERIQAYLETRIGDDLELFGTDQLPELRAALAATSQAAVEALLPDRLWRIRHVKEALKAATEGSGRGRICALDCLKEADEKFGRRQLVEALQWLHERGSLIFLRHLSLIVTDLPWFFDLLESLPFDPPLVAGPLLPGLEPDAGVWSEATLAQALKAAGVTSAEEPHLRRILADSGALVPLAPLRRSAEDERLFYTNLYCAAGRRKALDWPLFTHAQLPAGSEPVAAYRVYRGIVRPVERALPALFGLTSRLGQLCRCSASGFVRSLWGVEIVVAHVTKSGDEDGAGADGRNGELHLTAWLPVAAASGKMSSAQRASTRQLLWSALHLFTDALDALLLRQGCLGVQVQSSADGEKEESGEPENRSLTCRHSWDPASPEAGHAPSVCVLCGNCARAGPACRFNRIDSGVGGVARCLCEPAVRRACATCGVCADCVATAWALHACVHPNRALPGSINLSTGGDGGSDLRRALSRRRLRLDDQGPAVELCPRLSLQSASKPEVTFCRNQLIAQDELIVCLKDTSTSGLIQVYPEVNVLEKDLEFKSKPQSLDFSVDISFRLSPANLPEDLSLSDAQSSAEQMPRYNYSAKSNSYLWQDAGLLAYSCVGDSSSQLPVGLLIGQSPLTGGSDTFTIKIVSRGAEGTISIGLVPFGYHTTSQPGWRAGSIGYHGDDGGLFLSSGQSTRRLEPFSAESSLPGCQVRCQLKPVSGRLRCIFSLDRRGVGDFVEVSSEPVEPPAGGFFACVGMHSPGEIVQLVDSAAWRPAAAETSAAVAGAVGSEDSGQEREPFDSVRYQLASVWPQLELPCHVQSVGLRGGNRGISGVLSGLLMIELRTSEPTQIRVISSGSVRCHLVTRAASGDSASAQSESESSWQSLLEMLGSIEEKRAPQFQGKGGGGKAAALTFKKKGGGGKGEQKEQEDETNSDADEDDKAERELVVNASRKDGQRFVCIRVLAPLHGAAAARAAASGQVSEMAEADKSLKGHDTVEVVVSGYGESQQRHKVQLRLLTPSELAAAGSQHQRRLFAVPFTEENARQAGGPCDLLEVLDSGVPLNRLLVPRRGWSLVFNRKAMAALHVRAENFPALNFSSSLQRGHWLRYTENSNSGDRALYRVTEVDDKEVSIKSLSVLNASATKVKLDSANLESPQLADLVSMSAASLANPEVLLPRFPSPNALGNWNRKSRHKFISNESFLYGHSCQFFRHRTVAGLGLSTVSSLLSGATRSNVGGGLLWVFLPQPGRLHRLGLAELGRPEQLRAHLMCCSGPTEVHLIDSAGIGHSMTSALECHQSAQPAIRQLLRNRLAIPSHKLLAPGGDADEAAASALSQELLQSRLWIEAAVRQHLLSGYSAAHWHSVSSVGHAAAAAAPAAGDATAAAADAASSSEPEVDSQQRQLVQQLMAAYVTPPPATQPDKLYAAGRLAPAACRAHLLCLTEGLLDEALEADPAGGVSAALRPYAECVRSARLMASTRLTDTASLTELTCLETLALIRLPGLRSLGPAGQLPTGRLRSLQVTKCDLESADAAAACPNLKSLSFSATKLATLPDSWKPDSPLETLTIDCCPMAALPASLGRLRHLRTLRLSQLPLRTLPPELASLQTLEELAVDGVAWPDSLMDNLTSGSHVTDGHKFLTAQRGVSMATGADQQEQQQRYFSALLTDAQVASISQSESLPATLARLVLEVPRLGADAPAEDEFGGLPPCLFELANLKTLQLNYQAIRRIPDAIVRLRRLQSLQLSSNPLLESLSPRLAELPSLNHVDVGRCPALRTPPLEVVQRGSAALLSYLKFLASDQVECKRTKLMFVGLGGVGKTSLLRALRDPDNKTTAMGSEEITDGIDIGDWTIDIGDGSQPLNFSTWDFAGQKVYYNTHQFFLTHRAVYLLLYTVRTGYEHAGLDFWLSSISSHAPNAPILVVGTHSDQVEKGDNLPQDTFQARYPQIYNFHQVSSHTGAGISELRKELVKVALSQPYMNESVPRLFLDFEERLMEKRTRERLNILDWDVVSGIAQAQGLYEDKHVRQAVNFLNDIGSIQYFDTEFLRQKVVINPKWIVDVMACVVSVKNSHIQKGQLKKSDVPIVWANFDPALHDWLLKLTEAFDLTYPMQDDCNMVPCLLPEETPSYVFPPPTAEGSNCSLARFIYQFEYLPAGLFNRAQVRLFEFTDSATVWKRGSLLRKNNHEAVIVMDDKQRLSISVFGPKPENVLFMIRDVIDGLIKETFQGVHYEEILPCPECLNAPGATEAEISLIRVATVRKASSRQVAFLQCSQEFHILNLSQLLAAVPPVSTADFDHQLEQSLLQLRRVRLEMTRDLCLLFSSADYPDDPGSADEMARLINPEIVVQKMEAEGLTCYSTDQDMPEDRMLQIKDCKVLLVFLSKAFADDEACRGMFTNAKNILRKRMIFISVGADKSWRDSNEVAFLVGTDKYIDFTANKKDVLASKFTELISDAKAAVATARQPESDLLGKDVFISYCWANSHDAASKGTRNSVLGCPDSDPRKVAARLQEKGIHCWLDVKDIGARSLFEDISDGLRQCSVVLAFASNEYQRSANCMMEFRFACRNLRKPVVMAIVGESLDFKTQELGMLSIGLDEFDFRQQVKESHFERLVERLKKLLEEQKKKKKEELEEARGSKSKASAAAAAAATSSGPLTRRGLFREEAELAQRRFLKQFQQQHEMPRLLVLDFADVAAFAESSAGEDSADRQLDLMKVLCENEQGWHVHGPGIELHGMSSESRALMLSSTSAYLLRIYSLLQTSGIPLNCLDEQRGAAGGGAAASGSGGGGGSSGGSGGAAAGGEGGTGSGAAADDSDDFMQLIRSEASSTSQSFVEAYHNMQNLFLRHEGLKSVQASGLAKCQLGSGKLVWLCPEHQRSGNGRVTVLPPAESGGVRLQQVVTEGDRVLKEALDGVIASSSTTSNKQKREADLEKYKKYLEEQEKAAKTAKDRVEGGAASRARLQRRRTSVLIGQEEAAALSSAKPPSKPRRSSARRQDGASAATDGAEATLTASQVSLKKNRSKVCSVQ</sequence>
<dbReference type="OrthoDB" id="10252328at2759"/>
<dbReference type="Pfam" id="PF08477">
    <property type="entry name" value="Roc"/>
    <property type="match status" value="1"/>
</dbReference>
<feature type="region of interest" description="Disordered" evidence="10">
    <location>
        <begin position="366"/>
        <end position="388"/>
    </location>
</feature>
<dbReference type="PROSITE" id="PS51424">
    <property type="entry name" value="ROC"/>
    <property type="match status" value="1"/>
</dbReference>
<evidence type="ECO:0000256" key="7">
    <source>
        <dbReference type="ARBA" id="ARBA00023134"/>
    </source>
</evidence>
<feature type="region of interest" description="Disordered" evidence="10">
    <location>
        <begin position="1"/>
        <end position="93"/>
    </location>
</feature>
<accession>A0A267GCF7</accession>
<dbReference type="Gene3D" id="3.30.310.200">
    <property type="match status" value="1"/>
</dbReference>
<feature type="region of interest" description="Disordered" evidence="10">
    <location>
        <begin position="3480"/>
        <end position="3519"/>
    </location>
</feature>
<comment type="catalytic activity">
    <reaction evidence="8">
        <text>L-threonyl-[protein] + ATP = O-phospho-L-threonyl-[protein] + ADP + H(+)</text>
        <dbReference type="Rhea" id="RHEA:46608"/>
        <dbReference type="Rhea" id="RHEA-COMP:11060"/>
        <dbReference type="Rhea" id="RHEA-COMP:11605"/>
        <dbReference type="ChEBI" id="CHEBI:15378"/>
        <dbReference type="ChEBI" id="CHEBI:30013"/>
        <dbReference type="ChEBI" id="CHEBI:30616"/>
        <dbReference type="ChEBI" id="CHEBI:61977"/>
        <dbReference type="ChEBI" id="CHEBI:456216"/>
        <dbReference type="EC" id="2.7.11.1"/>
    </reaction>
</comment>
<dbReference type="Gene3D" id="1.10.10.10">
    <property type="entry name" value="Winged helix-like DNA-binding domain superfamily/Winged helix DNA-binding domain"/>
    <property type="match status" value="1"/>
</dbReference>
<feature type="compositionally biased region" description="Polar residues" evidence="10">
    <location>
        <begin position="83"/>
        <end position="93"/>
    </location>
</feature>
<feature type="region of interest" description="Disordered" evidence="10">
    <location>
        <begin position="3650"/>
        <end position="3733"/>
    </location>
</feature>
<keyword evidence="5" id="KW-0418">Kinase</keyword>
<dbReference type="PROSITE" id="PS50104">
    <property type="entry name" value="TIR"/>
    <property type="match status" value="1"/>
</dbReference>
<dbReference type="InterPro" id="IPR057263">
    <property type="entry name" value="COR-B"/>
</dbReference>
<evidence type="ECO:0000256" key="3">
    <source>
        <dbReference type="ARBA" id="ARBA00022737"/>
    </source>
</evidence>
<dbReference type="InterPro" id="IPR001806">
    <property type="entry name" value="Small_GTPase"/>
</dbReference>
<feature type="domain" description="TIR" evidence="11">
    <location>
        <begin position="3176"/>
        <end position="3318"/>
    </location>
</feature>
<feature type="compositionally biased region" description="Gly residues" evidence="10">
    <location>
        <begin position="3480"/>
        <end position="3513"/>
    </location>
</feature>
<feature type="compositionally biased region" description="Low complexity" evidence="10">
    <location>
        <begin position="3345"/>
        <end position="3357"/>
    </location>
</feature>
<feature type="region of interest" description="Disordered" evidence="10">
    <location>
        <begin position="1604"/>
        <end position="1649"/>
    </location>
</feature>
<dbReference type="PANTHER" id="PTHR47508">
    <property type="entry name" value="SAM DOMAIN-CONTAINING PROTEIN-RELATED"/>
    <property type="match status" value="1"/>
</dbReference>
<evidence type="ECO:0000259" key="12">
    <source>
        <dbReference type="PROSITE" id="PS51424"/>
    </source>
</evidence>
<feature type="compositionally biased region" description="Basic and acidic residues" evidence="10">
    <location>
        <begin position="3333"/>
        <end position="3342"/>
    </location>
</feature>
<dbReference type="InterPro" id="IPR027417">
    <property type="entry name" value="P-loop_NTPase"/>
</dbReference>
<dbReference type="Gene3D" id="3.40.50.10140">
    <property type="entry name" value="Toll/interleukin-1 receptor homology (TIR) domain"/>
    <property type="match status" value="1"/>
</dbReference>
<gene>
    <name evidence="13" type="ORF">BOX15_Mlig030627g3</name>
</gene>
<comment type="caution">
    <text evidence="13">The sequence shown here is derived from an EMBL/GenBank/DDBJ whole genome shotgun (WGS) entry which is preliminary data.</text>
</comment>
<evidence type="ECO:0000256" key="6">
    <source>
        <dbReference type="ARBA" id="ARBA00022840"/>
    </source>
</evidence>
<dbReference type="Gene3D" id="3.80.10.10">
    <property type="entry name" value="Ribonuclease Inhibitor"/>
    <property type="match status" value="2"/>
</dbReference>
<dbReference type="Gene3D" id="2.60.120.920">
    <property type="match status" value="1"/>
</dbReference>
<dbReference type="SUPFAM" id="SSF52200">
    <property type="entry name" value="Toll/Interleukin receptor TIR domain"/>
    <property type="match status" value="1"/>
</dbReference>